<keyword evidence="2" id="KW-0472">Membrane</keyword>
<name>A0A5B7IU33_PORTR</name>
<organism evidence="3 4">
    <name type="scientific">Portunus trituberculatus</name>
    <name type="common">Swimming crab</name>
    <name type="synonym">Neptunus trituberculatus</name>
    <dbReference type="NCBI Taxonomy" id="210409"/>
    <lineage>
        <taxon>Eukaryota</taxon>
        <taxon>Metazoa</taxon>
        <taxon>Ecdysozoa</taxon>
        <taxon>Arthropoda</taxon>
        <taxon>Crustacea</taxon>
        <taxon>Multicrustacea</taxon>
        <taxon>Malacostraca</taxon>
        <taxon>Eumalacostraca</taxon>
        <taxon>Eucarida</taxon>
        <taxon>Decapoda</taxon>
        <taxon>Pleocyemata</taxon>
        <taxon>Brachyura</taxon>
        <taxon>Eubrachyura</taxon>
        <taxon>Portunoidea</taxon>
        <taxon>Portunidae</taxon>
        <taxon>Portuninae</taxon>
        <taxon>Portunus</taxon>
    </lineage>
</organism>
<proteinExistence type="predicted"/>
<evidence type="ECO:0000256" key="1">
    <source>
        <dbReference type="SAM" id="MobiDB-lite"/>
    </source>
</evidence>
<protein>
    <submittedName>
        <fullName evidence="3">Uncharacterized protein</fullName>
    </submittedName>
</protein>
<comment type="caution">
    <text evidence="3">The sequence shown here is derived from an EMBL/GenBank/DDBJ whole genome shotgun (WGS) entry which is preliminary data.</text>
</comment>
<sequence>MDGWVTEVVVVVLVVVVVVVVAVMMDGSGAVSLTHLQPLLGLDPTIQERGDVKEEEEEEEAAVSVPFPLGDRI</sequence>
<keyword evidence="2" id="KW-0812">Transmembrane</keyword>
<keyword evidence="4" id="KW-1185">Reference proteome</keyword>
<feature type="region of interest" description="Disordered" evidence="1">
    <location>
        <begin position="47"/>
        <end position="73"/>
    </location>
</feature>
<keyword evidence="2" id="KW-1133">Transmembrane helix</keyword>
<gene>
    <name evidence="3" type="ORF">E2C01_080783</name>
</gene>
<evidence type="ECO:0000313" key="4">
    <source>
        <dbReference type="Proteomes" id="UP000324222"/>
    </source>
</evidence>
<feature type="transmembrane region" description="Helical" evidence="2">
    <location>
        <begin position="6"/>
        <end position="25"/>
    </location>
</feature>
<dbReference type="AlphaFoldDB" id="A0A5B7IU33"/>
<dbReference type="EMBL" id="VSRR010070172">
    <property type="protein sequence ID" value="MPC85975.1"/>
    <property type="molecule type" value="Genomic_DNA"/>
</dbReference>
<accession>A0A5B7IU33</accession>
<reference evidence="3 4" key="1">
    <citation type="submission" date="2019-05" db="EMBL/GenBank/DDBJ databases">
        <title>Another draft genome of Portunus trituberculatus and its Hox gene families provides insights of decapod evolution.</title>
        <authorList>
            <person name="Jeong J.-H."/>
            <person name="Song I."/>
            <person name="Kim S."/>
            <person name="Choi T."/>
            <person name="Kim D."/>
            <person name="Ryu S."/>
            <person name="Kim W."/>
        </authorList>
    </citation>
    <scope>NUCLEOTIDE SEQUENCE [LARGE SCALE GENOMIC DNA]</scope>
    <source>
        <tissue evidence="3">Muscle</tissue>
    </source>
</reference>
<evidence type="ECO:0000313" key="3">
    <source>
        <dbReference type="EMBL" id="MPC85975.1"/>
    </source>
</evidence>
<evidence type="ECO:0000256" key="2">
    <source>
        <dbReference type="SAM" id="Phobius"/>
    </source>
</evidence>
<dbReference type="Proteomes" id="UP000324222">
    <property type="component" value="Unassembled WGS sequence"/>
</dbReference>